<reference evidence="4" key="1">
    <citation type="submission" date="2016-11" db="EMBL/GenBank/DDBJ databases">
        <authorList>
            <person name="Varghese N."/>
            <person name="Submissions S."/>
        </authorList>
    </citation>
    <scope>NUCLEOTIDE SEQUENCE [LARGE SCALE GENOMIC DNA]</scope>
    <source>
        <strain evidence="4">DSM 22212</strain>
    </source>
</reference>
<dbReference type="AlphaFoldDB" id="A0A1M6QBW2"/>
<dbReference type="EMBL" id="FRAU01000001">
    <property type="protein sequence ID" value="SHK17645.1"/>
    <property type="molecule type" value="Genomic_DNA"/>
</dbReference>
<evidence type="ECO:0000256" key="1">
    <source>
        <dbReference type="ARBA" id="ARBA00006096"/>
    </source>
</evidence>
<dbReference type="GO" id="GO:0006508">
    <property type="term" value="P:proteolysis"/>
    <property type="evidence" value="ECO:0007669"/>
    <property type="project" value="InterPro"/>
</dbReference>
<dbReference type="PANTHER" id="PTHR30023">
    <property type="entry name" value="D-ALANYL-D-ALANINE CARBOXYPEPTIDASE"/>
    <property type="match status" value="1"/>
</dbReference>
<accession>A0A1M6QBW2</accession>
<dbReference type="STRING" id="633813.SAMN04488087_0552"/>
<evidence type="ECO:0000256" key="2">
    <source>
        <dbReference type="ARBA" id="ARBA00022801"/>
    </source>
</evidence>
<dbReference type="GO" id="GO:0000270">
    <property type="term" value="P:peptidoglycan metabolic process"/>
    <property type="evidence" value="ECO:0007669"/>
    <property type="project" value="TreeGrafter"/>
</dbReference>
<name>A0A1M6QBW2_9BACT</name>
<keyword evidence="3" id="KW-0645">Protease</keyword>
<comment type="similarity">
    <text evidence="1">Belongs to the peptidase S13 family.</text>
</comment>
<sequence length="477" mass="53176">MRAAHLLYAVLFGFLSTTGLHAPVSLEARLERVRSTLATEQAFWGLYVADVENGHVLVAQHARQGLLPASTHKLLTTAAALDLLGPDYRYRTVLYFNGRVEGTTLRGDLILRGSGDPTFGSPAWPGPDPLQRWAFQLARMGVRRIEGRLIGDDNRFDERPYADGWDIDYVTSQLNLGLGFAVSGLSYHDNVVHLRMRATRPGAPLAVAQEPFNYLTIENRAYTAARRYGEALQLERAFASEQVRLRGSVPYRYRGTIELPVANPTRYALEAFRYYLEQAGITVAATLVDIDDLPQPPRYHQRHALLVHFSPPLAEIVRVINHRSHNFYAEQVFRTLSPDGSSEGAARRIRAFLQRQGINPRGLTIRDGSGLSRKNLVPPAVLGQLLVAMQHHPAHQAFVASLPQGGARNSTLEDRLQDLPVRAKTGSLLHVRTLSGYLTTRHGRQLAFAFMANNYTIPAARIVRTLDQMVHTLYATP</sequence>
<gene>
    <name evidence="3" type="ORF">SAMN04488087_0552</name>
</gene>
<protein>
    <submittedName>
        <fullName evidence="3">D-alanyl-D-alanine carboxypeptidase / D-alanyl-D-alanine-endopeptidase (Penicillin-binding protein 4)</fullName>
    </submittedName>
</protein>
<evidence type="ECO:0000313" key="3">
    <source>
        <dbReference type="EMBL" id="SHK17645.1"/>
    </source>
</evidence>
<dbReference type="PRINTS" id="PR00922">
    <property type="entry name" value="DADACBPTASE3"/>
</dbReference>
<dbReference type="OrthoDB" id="9802627at2"/>
<proteinExistence type="inferred from homology"/>
<dbReference type="Pfam" id="PF02113">
    <property type="entry name" value="Peptidase_S13"/>
    <property type="match status" value="1"/>
</dbReference>
<dbReference type="Proteomes" id="UP000185812">
    <property type="component" value="Unassembled WGS sequence"/>
</dbReference>
<evidence type="ECO:0000313" key="4">
    <source>
        <dbReference type="Proteomes" id="UP000185812"/>
    </source>
</evidence>
<dbReference type="Gene3D" id="3.50.80.20">
    <property type="entry name" value="D-Ala-D-Ala carboxypeptidase C, peptidase S13"/>
    <property type="match status" value="1"/>
</dbReference>
<dbReference type="RefSeq" id="WP_072714402.1">
    <property type="nucleotide sequence ID" value="NZ_FRAU01000001.1"/>
</dbReference>
<dbReference type="InterPro" id="IPR000667">
    <property type="entry name" value="Peptidase_S13"/>
</dbReference>
<keyword evidence="4" id="KW-1185">Reference proteome</keyword>
<dbReference type="SUPFAM" id="SSF56601">
    <property type="entry name" value="beta-lactamase/transpeptidase-like"/>
    <property type="match status" value="1"/>
</dbReference>
<dbReference type="Gene3D" id="3.40.710.10">
    <property type="entry name" value="DD-peptidase/beta-lactamase superfamily"/>
    <property type="match status" value="2"/>
</dbReference>
<organism evidence="3 4">
    <name type="scientific">Rhodothermus profundi</name>
    <dbReference type="NCBI Taxonomy" id="633813"/>
    <lineage>
        <taxon>Bacteria</taxon>
        <taxon>Pseudomonadati</taxon>
        <taxon>Rhodothermota</taxon>
        <taxon>Rhodothermia</taxon>
        <taxon>Rhodothermales</taxon>
        <taxon>Rhodothermaceae</taxon>
        <taxon>Rhodothermus</taxon>
    </lineage>
</organism>
<dbReference type="GO" id="GO:0004185">
    <property type="term" value="F:serine-type carboxypeptidase activity"/>
    <property type="evidence" value="ECO:0007669"/>
    <property type="project" value="InterPro"/>
</dbReference>
<keyword evidence="3" id="KW-0121">Carboxypeptidase</keyword>
<dbReference type="NCBIfam" id="TIGR00666">
    <property type="entry name" value="PBP4"/>
    <property type="match status" value="1"/>
</dbReference>
<dbReference type="InterPro" id="IPR012338">
    <property type="entry name" value="Beta-lactam/transpept-like"/>
</dbReference>
<keyword evidence="2" id="KW-0378">Hydrolase</keyword>
<dbReference type="PANTHER" id="PTHR30023:SF0">
    <property type="entry name" value="PENICILLIN-SENSITIVE CARBOXYPEPTIDASE A"/>
    <property type="match status" value="1"/>
</dbReference>